<dbReference type="Pfam" id="PF00403">
    <property type="entry name" value="HMA"/>
    <property type="match status" value="1"/>
</dbReference>
<dbReference type="Proteomes" id="UP000501830">
    <property type="component" value="Chromosome"/>
</dbReference>
<organism evidence="2 3">
    <name type="scientific">Jeotgalibaca porci</name>
    <dbReference type="NCBI Taxonomy" id="1868793"/>
    <lineage>
        <taxon>Bacteria</taxon>
        <taxon>Bacillati</taxon>
        <taxon>Bacillota</taxon>
        <taxon>Bacilli</taxon>
        <taxon>Lactobacillales</taxon>
        <taxon>Carnobacteriaceae</taxon>
        <taxon>Jeotgalibaca</taxon>
    </lineage>
</organism>
<dbReference type="PROSITE" id="PS50846">
    <property type="entry name" value="HMA_2"/>
    <property type="match status" value="1"/>
</dbReference>
<dbReference type="InterPro" id="IPR036163">
    <property type="entry name" value="HMA_dom_sf"/>
</dbReference>
<dbReference type="KEGG" id="jpo:G7058_09735"/>
<accession>A0A6G7WJ68</accession>
<dbReference type="GO" id="GO:0046872">
    <property type="term" value="F:metal ion binding"/>
    <property type="evidence" value="ECO:0007669"/>
    <property type="project" value="InterPro"/>
</dbReference>
<dbReference type="EMBL" id="CP049889">
    <property type="protein sequence ID" value="QIK52296.1"/>
    <property type="molecule type" value="Genomic_DNA"/>
</dbReference>
<keyword evidence="3" id="KW-1185">Reference proteome</keyword>
<dbReference type="InterPro" id="IPR006121">
    <property type="entry name" value="HMA_dom"/>
</dbReference>
<dbReference type="Gene3D" id="3.30.70.100">
    <property type="match status" value="1"/>
</dbReference>
<dbReference type="AlphaFoldDB" id="A0A6G7WJ68"/>
<proteinExistence type="predicted"/>
<name>A0A6G7WJ68_9LACT</name>
<dbReference type="GeneID" id="94553565"/>
<gene>
    <name evidence="2" type="ORF">G7058_09735</name>
</gene>
<dbReference type="SUPFAM" id="SSF55008">
    <property type="entry name" value="HMA, heavy metal-associated domain"/>
    <property type="match status" value="1"/>
</dbReference>
<evidence type="ECO:0000313" key="2">
    <source>
        <dbReference type="EMBL" id="QIK52296.1"/>
    </source>
</evidence>
<sequence length="69" mass="7642">MKQSVVIEGMKCEGCSNTVSKLFMAIQGVERVLVDRDTKLATVEADREIAESEYTDALAETKFVVSEIK</sequence>
<dbReference type="RefSeq" id="WP_166063360.1">
    <property type="nucleotide sequence ID" value="NZ_CP049889.1"/>
</dbReference>
<reference evidence="2 3" key="1">
    <citation type="journal article" date="2017" name="Int. J. Syst. Evol. Microbiol.">
        <title>Jeotgalibaca porci sp. nov. and Jeotgalibaca arthritidis sp. nov., isolated from pigs, and emended description of the genus Jeotgalibaca.</title>
        <authorList>
            <person name="Zamora L."/>
            <person name="Perez-Sancho M."/>
            <person name="Dominguez L."/>
            <person name="Fernandez-Garayzabal J.F."/>
            <person name="Vela A.I."/>
        </authorList>
    </citation>
    <scope>NUCLEOTIDE SEQUENCE [LARGE SCALE GENOMIC DNA]</scope>
    <source>
        <strain evidence="2 3">CCUG 69148</strain>
    </source>
</reference>
<dbReference type="CDD" id="cd00371">
    <property type="entry name" value="HMA"/>
    <property type="match status" value="1"/>
</dbReference>
<protein>
    <submittedName>
        <fullName evidence="2">Heavy-metal-associated domain-containing protein</fullName>
    </submittedName>
</protein>
<evidence type="ECO:0000259" key="1">
    <source>
        <dbReference type="PROSITE" id="PS50846"/>
    </source>
</evidence>
<feature type="domain" description="HMA" evidence="1">
    <location>
        <begin position="1"/>
        <end position="66"/>
    </location>
</feature>
<evidence type="ECO:0000313" key="3">
    <source>
        <dbReference type="Proteomes" id="UP000501830"/>
    </source>
</evidence>